<comment type="caution">
    <text evidence="2">The sequence shown here is derived from an EMBL/GenBank/DDBJ whole genome shotgun (WGS) entry which is preliminary data.</text>
</comment>
<reference evidence="2 3" key="1">
    <citation type="submission" date="2014-10" db="EMBL/GenBank/DDBJ databases">
        <title>Draft genome of the hookworm Ancylostoma caninum.</title>
        <authorList>
            <person name="Mitreva M."/>
        </authorList>
    </citation>
    <scope>NUCLEOTIDE SEQUENCE [LARGE SCALE GENOMIC DNA]</scope>
    <source>
        <strain evidence="2 3">Baltimore</strain>
    </source>
</reference>
<dbReference type="EMBL" id="JOJR01001063">
    <property type="protein sequence ID" value="RCN32594.1"/>
    <property type="molecule type" value="Genomic_DNA"/>
</dbReference>
<organism evidence="2 3">
    <name type="scientific">Ancylostoma caninum</name>
    <name type="common">Dog hookworm</name>
    <dbReference type="NCBI Taxonomy" id="29170"/>
    <lineage>
        <taxon>Eukaryota</taxon>
        <taxon>Metazoa</taxon>
        <taxon>Ecdysozoa</taxon>
        <taxon>Nematoda</taxon>
        <taxon>Chromadorea</taxon>
        <taxon>Rhabditida</taxon>
        <taxon>Rhabditina</taxon>
        <taxon>Rhabditomorpha</taxon>
        <taxon>Strongyloidea</taxon>
        <taxon>Ancylostomatidae</taxon>
        <taxon>Ancylostomatinae</taxon>
        <taxon>Ancylostoma</taxon>
    </lineage>
</organism>
<keyword evidence="3" id="KW-1185">Reference proteome</keyword>
<dbReference type="Proteomes" id="UP000252519">
    <property type="component" value="Unassembled WGS sequence"/>
</dbReference>
<evidence type="ECO:0000313" key="3">
    <source>
        <dbReference type="Proteomes" id="UP000252519"/>
    </source>
</evidence>
<protein>
    <submittedName>
        <fullName evidence="2">Uncharacterized protein</fullName>
    </submittedName>
</protein>
<keyword evidence="1" id="KW-1133">Transmembrane helix</keyword>
<feature type="transmembrane region" description="Helical" evidence="1">
    <location>
        <begin position="71"/>
        <end position="96"/>
    </location>
</feature>
<dbReference type="OrthoDB" id="5795195at2759"/>
<evidence type="ECO:0000313" key="2">
    <source>
        <dbReference type="EMBL" id="RCN32594.1"/>
    </source>
</evidence>
<keyword evidence="1" id="KW-0812">Transmembrane</keyword>
<proteinExistence type="predicted"/>
<sequence length="194" mass="22704">MSIDAEITRINEGIAKVHAALYKFNNQLDGILKNIDGKLNDFDAGVDNAVGKVNGVGQDITNIFKYFPGEAVYYTILVILILILNLLCVYMIYYIYKWIIESEIRFDKELRRYRKKVYRILDEERPSNSLENIETPPPTYDEYVKTADLYVKYHRNVNESFNVSWGDRTHYTRGSAASRERQLLYDFSFTKVNQ</sequence>
<accession>A0A368FK34</accession>
<evidence type="ECO:0000256" key="1">
    <source>
        <dbReference type="SAM" id="Phobius"/>
    </source>
</evidence>
<dbReference type="AlphaFoldDB" id="A0A368FK34"/>
<keyword evidence="1" id="KW-0472">Membrane</keyword>
<name>A0A368FK34_ANCCA</name>
<gene>
    <name evidence="2" type="ORF">ANCCAN_21594</name>
</gene>